<dbReference type="EMBL" id="JALJOS010000002">
    <property type="protein sequence ID" value="KAK9842864.1"/>
    <property type="molecule type" value="Genomic_DNA"/>
</dbReference>
<sequence>MRSLGQLWTRANVARVHILQGSLVTVQTGLTRCKLSRSPRLLSRIPPVRQSASRRSSLIPRATAGSDHMQTESPQVREPGTAWAPAGVILTIGTALPAMAAVHCSAEVAAASLGSRALLVLAEDAFFMLCATVFLLTGERFGGQRHPQAIPYPGPFTEVNSERIPPAYFKKYVLIWPVVLGMGAPIAAIIWLTFTGQSALAASTMGCYLLTLVAQQLSEGWFVKRRSPMWGQIPHTYQIYRLWQLARGCWLTSLAAGPLWLFLLQEVLILLWVFNFGAVMTWTPWLYRWHMQPQQSKAE</sequence>
<dbReference type="PANTHER" id="PTHR33918">
    <property type="entry name" value="OS01G0704200 PROTEIN"/>
    <property type="match status" value="1"/>
</dbReference>
<keyword evidence="2" id="KW-0472">Membrane</keyword>
<dbReference type="Proteomes" id="UP001438707">
    <property type="component" value="Unassembled WGS sequence"/>
</dbReference>
<gene>
    <name evidence="3" type="ORF">WJX74_003586</name>
</gene>
<feature type="transmembrane region" description="Helical" evidence="2">
    <location>
        <begin position="173"/>
        <end position="194"/>
    </location>
</feature>
<feature type="transmembrane region" description="Helical" evidence="2">
    <location>
        <begin position="200"/>
        <end position="223"/>
    </location>
</feature>
<proteinExistence type="predicted"/>
<keyword evidence="4" id="KW-1185">Reference proteome</keyword>
<evidence type="ECO:0000256" key="1">
    <source>
        <dbReference type="SAM" id="MobiDB-lite"/>
    </source>
</evidence>
<dbReference type="AlphaFoldDB" id="A0AAW1S9E5"/>
<evidence type="ECO:0000313" key="4">
    <source>
        <dbReference type="Proteomes" id="UP001438707"/>
    </source>
</evidence>
<feature type="transmembrane region" description="Helical" evidence="2">
    <location>
        <begin position="269"/>
        <end position="287"/>
    </location>
</feature>
<comment type="caution">
    <text evidence="3">The sequence shown here is derived from an EMBL/GenBank/DDBJ whole genome shotgun (WGS) entry which is preliminary data.</text>
</comment>
<evidence type="ECO:0000313" key="3">
    <source>
        <dbReference type="EMBL" id="KAK9842864.1"/>
    </source>
</evidence>
<evidence type="ECO:0008006" key="5">
    <source>
        <dbReference type="Google" id="ProtNLM"/>
    </source>
</evidence>
<feature type="transmembrane region" description="Helical" evidence="2">
    <location>
        <begin position="244"/>
        <end position="263"/>
    </location>
</feature>
<feature type="transmembrane region" description="Helical" evidence="2">
    <location>
        <begin position="82"/>
        <end position="102"/>
    </location>
</feature>
<keyword evidence="2" id="KW-0812">Transmembrane</keyword>
<reference evidence="3 4" key="1">
    <citation type="journal article" date="2024" name="Nat. Commun.">
        <title>Phylogenomics reveals the evolutionary origins of lichenization in chlorophyte algae.</title>
        <authorList>
            <person name="Puginier C."/>
            <person name="Libourel C."/>
            <person name="Otte J."/>
            <person name="Skaloud P."/>
            <person name="Haon M."/>
            <person name="Grisel S."/>
            <person name="Petersen M."/>
            <person name="Berrin J.G."/>
            <person name="Delaux P.M."/>
            <person name="Dal Grande F."/>
            <person name="Keller J."/>
        </authorList>
    </citation>
    <scope>NUCLEOTIDE SEQUENCE [LARGE SCALE GENOMIC DNA]</scope>
    <source>
        <strain evidence="3 4">SAG 2145</strain>
    </source>
</reference>
<evidence type="ECO:0000256" key="2">
    <source>
        <dbReference type="SAM" id="Phobius"/>
    </source>
</evidence>
<keyword evidence="2" id="KW-1133">Transmembrane helix</keyword>
<feature type="region of interest" description="Disordered" evidence="1">
    <location>
        <begin position="46"/>
        <end position="78"/>
    </location>
</feature>
<feature type="transmembrane region" description="Helical" evidence="2">
    <location>
        <begin position="114"/>
        <end position="136"/>
    </location>
</feature>
<protein>
    <recommendedName>
        <fullName evidence="5">DUF1295 domain-containing protein</fullName>
    </recommendedName>
</protein>
<name>A0AAW1S9E5_9CHLO</name>
<accession>A0AAW1S9E5</accession>
<organism evidence="3 4">
    <name type="scientific">Apatococcus lobatus</name>
    <dbReference type="NCBI Taxonomy" id="904363"/>
    <lineage>
        <taxon>Eukaryota</taxon>
        <taxon>Viridiplantae</taxon>
        <taxon>Chlorophyta</taxon>
        <taxon>core chlorophytes</taxon>
        <taxon>Trebouxiophyceae</taxon>
        <taxon>Chlorellales</taxon>
        <taxon>Chlorellaceae</taxon>
        <taxon>Apatococcus</taxon>
    </lineage>
</organism>